<protein>
    <submittedName>
        <fullName evidence="1">Recombinase NinB</fullName>
    </submittedName>
</protein>
<dbReference type="SUPFAM" id="SSF103370">
    <property type="entry name" value="NinB"/>
    <property type="match status" value="1"/>
</dbReference>
<gene>
    <name evidence="1" type="ORF">UFOVP14_55</name>
</gene>
<proteinExistence type="predicted"/>
<name>A0A6J5KHV9_9CAUD</name>
<reference evidence="1" key="1">
    <citation type="submission" date="2020-04" db="EMBL/GenBank/DDBJ databases">
        <authorList>
            <person name="Chiriac C."/>
            <person name="Salcher M."/>
            <person name="Ghai R."/>
            <person name="Kavagutti S V."/>
        </authorList>
    </citation>
    <scope>NUCLEOTIDE SEQUENCE</scope>
</reference>
<dbReference type="Pfam" id="PF05772">
    <property type="entry name" value="NinB"/>
    <property type="match status" value="1"/>
</dbReference>
<dbReference type="EMBL" id="LR796151">
    <property type="protein sequence ID" value="CAB4121644.1"/>
    <property type="molecule type" value="Genomic_DNA"/>
</dbReference>
<sequence length="111" mass="12487">MQCVKQAPDGYCVEVKPKTRSLEQNRRMWAMLGEIASQVIWYGKTLSPENWKDIFSAALKKQDVVPGIDGGFVVMGQSTSKMTIKEMLDLQDLMSAFGAERNVRWSDSCHG</sequence>
<organism evidence="1">
    <name type="scientific">uncultured Caudovirales phage</name>
    <dbReference type="NCBI Taxonomy" id="2100421"/>
    <lineage>
        <taxon>Viruses</taxon>
        <taxon>Duplodnaviria</taxon>
        <taxon>Heunggongvirae</taxon>
        <taxon>Uroviricota</taxon>
        <taxon>Caudoviricetes</taxon>
        <taxon>Peduoviridae</taxon>
        <taxon>Maltschvirus</taxon>
        <taxon>Maltschvirus maltsch</taxon>
    </lineage>
</organism>
<dbReference type="InterPro" id="IPR008711">
    <property type="entry name" value="Recombinase_NinB"/>
</dbReference>
<accession>A0A6J5KHV9</accession>
<evidence type="ECO:0000313" key="1">
    <source>
        <dbReference type="EMBL" id="CAB4121644.1"/>
    </source>
</evidence>
<dbReference type="InterPro" id="IPR036619">
    <property type="entry name" value="NinB_sf"/>
</dbReference>
<dbReference type="Gene3D" id="1.10.3790.10">
    <property type="entry name" value="NinB"/>
    <property type="match status" value="1"/>
</dbReference>